<organism evidence="3 4">
    <name type="scientific">Enterobacter soli</name>
    <dbReference type="NCBI Taxonomy" id="885040"/>
    <lineage>
        <taxon>Bacteria</taxon>
        <taxon>Pseudomonadati</taxon>
        <taxon>Pseudomonadota</taxon>
        <taxon>Gammaproteobacteria</taxon>
        <taxon>Enterobacterales</taxon>
        <taxon>Enterobacteriaceae</taxon>
        <taxon>Enterobacter</taxon>
    </lineage>
</organism>
<dbReference type="RefSeq" id="WP_045336900.1">
    <property type="nucleotide sequence ID" value="NZ_JAVDKS010000021.1"/>
</dbReference>
<feature type="domain" description="Bacterial type II secretion system protein E" evidence="2">
    <location>
        <begin position="109"/>
        <end position="307"/>
    </location>
</feature>
<protein>
    <submittedName>
        <fullName evidence="3">Plasmid transfer ATPase TraJ</fullName>
    </submittedName>
</protein>
<dbReference type="EMBL" id="JAVDKS010000021">
    <property type="protein sequence ID" value="MDQ2259504.1"/>
    <property type="molecule type" value="Genomic_DNA"/>
</dbReference>
<name>A0AAW8HHR1_9ENTR</name>
<dbReference type="InterPro" id="IPR013364">
    <property type="entry name" value="ATPase_plasmid-transfer_TraJ"/>
</dbReference>
<proteinExistence type="inferred from homology"/>
<evidence type="ECO:0000259" key="2">
    <source>
        <dbReference type="Pfam" id="PF00437"/>
    </source>
</evidence>
<dbReference type="Gene3D" id="3.30.450.90">
    <property type="match status" value="1"/>
</dbReference>
<dbReference type="Gene3D" id="3.40.50.300">
    <property type="entry name" value="P-loop containing nucleotide triphosphate hydrolases"/>
    <property type="match status" value="1"/>
</dbReference>
<comment type="caution">
    <text evidence="3">The sequence shown here is derived from an EMBL/GenBank/DDBJ whole genome shotgun (WGS) entry which is preliminary data.</text>
</comment>
<dbReference type="InterPro" id="IPR027417">
    <property type="entry name" value="P-loop_NTPase"/>
</dbReference>
<dbReference type="Pfam" id="PF00437">
    <property type="entry name" value="T2SSE"/>
    <property type="match status" value="1"/>
</dbReference>
<evidence type="ECO:0000313" key="3">
    <source>
        <dbReference type="EMBL" id="MDQ2259504.1"/>
    </source>
</evidence>
<dbReference type="InterPro" id="IPR050921">
    <property type="entry name" value="T4SS_GSP_E_ATPase"/>
</dbReference>
<evidence type="ECO:0000256" key="1">
    <source>
        <dbReference type="ARBA" id="ARBA00006611"/>
    </source>
</evidence>
<dbReference type="InterPro" id="IPR001482">
    <property type="entry name" value="T2SS/T4SS_dom"/>
</dbReference>
<dbReference type="SUPFAM" id="SSF52540">
    <property type="entry name" value="P-loop containing nucleoside triphosphate hydrolases"/>
    <property type="match status" value="1"/>
</dbReference>
<dbReference type="NCBIfam" id="TIGR02525">
    <property type="entry name" value="plasmid_TraJ"/>
    <property type="match status" value="1"/>
</dbReference>
<accession>A0AAW8HHR1</accession>
<dbReference type="Proteomes" id="UP001225042">
    <property type="component" value="Unassembled WGS sequence"/>
</dbReference>
<dbReference type="PANTHER" id="PTHR30486:SF6">
    <property type="entry name" value="TYPE IV PILUS RETRACTATION ATPASE PILT"/>
    <property type="match status" value="1"/>
</dbReference>
<dbReference type="AlphaFoldDB" id="A0AAW8HHR1"/>
<dbReference type="GO" id="GO:0016887">
    <property type="term" value="F:ATP hydrolysis activity"/>
    <property type="evidence" value="ECO:0007669"/>
    <property type="project" value="InterPro"/>
</dbReference>
<sequence length="389" mass="43811">MDNLHSSFPYDFPNGEIYPEIMKKFFVHCWRHNVSDVTIQGGDYIWVELHGRLVKASNMVIGHSHLSELITLLWGADIVTIVVSGEEQDRPLSITGEQYGLERGESIRLRTNFVQGHVGRGLSIQISARIIPSELPTLKKYPIEEEFVRELFSADGLNVIAGPTGSGKTTTLTALYMEIGMKMPDRKVILFEQPVEFILGGPMWVGLQPCQSEIPRDIASYAAGIRNALRRAPKVIGIGEARDKETYLAGIDAAKSGHLLNFTSHINKTGEIFSRIIQAFPVDQQASVALDLLSVLRVVIVQNLFKSTDGKRVMLREGLVFTQEIRNELEDIHYSKWPRWVESHLHNKNATIIDKLWVLYKEGTVDKDIFISKASYHEFVKRSGGINND</sequence>
<evidence type="ECO:0000313" key="4">
    <source>
        <dbReference type="Proteomes" id="UP001225042"/>
    </source>
</evidence>
<gene>
    <name evidence="3" type="primary">traJ</name>
    <name evidence="3" type="ORF">RBJ67_25585</name>
</gene>
<reference evidence="3 4" key="1">
    <citation type="submission" date="2023-08" db="EMBL/GenBank/DDBJ databases">
        <authorList>
            <person name="Dale J."/>
        </authorList>
    </citation>
    <scope>NUCLEOTIDE SEQUENCE [LARGE SCALE GENOMIC DNA]</scope>
    <source>
        <strain evidence="3 4">2023EL-00788</strain>
    </source>
</reference>
<keyword evidence="4" id="KW-1185">Reference proteome</keyword>
<dbReference type="PANTHER" id="PTHR30486">
    <property type="entry name" value="TWITCHING MOTILITY PROTEIN PILT"/>
    <property type="match status" value="1"/>
</dbReference>
<comment type="similarity">
    <text evidence="1">Belongs to the GSP E family.</text>
</comment>